<dbReference type="GO" id="GO:0016301">
    <property type="term" value="F:kinase activity"/>
    <property type="evidence" value="ECO:0007669"/>
    <property type="project" value="InterPro"/>
</dbReference>
<accession>A0A2Z2KLH2</accession>
<keyword evidence="3" id="KW-1185">Reference proteome</keyword>
<dbReference type="AlphaFoldDB" id="A0A2Z2KLH2"/>
<dbReference type="InterPro" id="IPR003812">
    <property type="entry name" value="Fido"/>
</dbReference>
<dbReference type="PROSITE" id="PS51459">
    <property type="entry name" value="FIDO"/>
    <property type="match status" value="1"/>
</dbReference>
<evidence type="ECO:0000259" key="1">
    <source>
        <dbReference type="PROSITE" id="PS51459"/>
    </source>
</evidence>
<dbReference type="NCBIfam" id="TIGR01550">
    <property type="entry name" value="DOC_P1"/>
    <property type="match status" value="1"/>
</dbReference>
<dbReference type="EMBL" id="CP021780">
    <property type="protein sequence ID" value="ASA25155.1"/>
    <property type="molecule type" value="Genomic_DNA"/>
</dbReference>
<dbReference type="Proteomes" id="UP000249890">
    <property type="component" value="Chromosome"/>
</dbReference>
<dbReference type="InterPro" id="IPR053737">
    <property type="entry name" value="Type_II_TA_Toxin"/>
</dbReference>
<dbReference type="InterPro" id="IPR006440">
    <property type="entry name" value="Doc"/>
</dbReference>
<dbReference type="PANTHER" id="PTHR39426">
    <property type="entry name" value="HOMOLOGY TO DEATH-ON-CURING PROTEIN OF PHAGE P1"/>
    <property type="match status" value="1"/>
</dbReference>
<evidence type="ECO:0000313" key="3">
    <source>
        <dbReference type="Proteomes" id="UP000249890"/>
    </source>
</evidence>
<dbReference type="InterPro" id="IPR036597">
    <property type="entry name" value="Fido-like_dom_sf"/>
</dbReference>
<dbReference type="Pfam" id="PF02661">
    <property type="entry name" value="Fic"/>
    <property type="match status" value="1"/>
</dbReference>
<dbReference type="SUPFAM" id="SSF140931">
    <property type="entry name" value="Fic-like"/>
    <property type="match status" value="1"/>
</dbReference>
<name>A0A2Z2KLH2_9BACL</name>
<organism evidence="2 3">
    <name type="scientific">Paenibacillus donghaensis</name>
    <dbReference type="NCBI Taxonomy" id="414771"/>
    <lineage>
        <taxon>Bacteria</taxon>
        <taxon>Bacillati</taxon>
        <taxon>Bacillota</taxon>
        <taxon>Bacilli</taxon>
        <taxon>Bacillales</taxon>
        <taxon>Paenibacillaceae</taxon>
        <taxon>Paenibacillus</taxon>
    </lineage>
</organism>
<dbReference type="OrthoDB" id="9802752at2"/>
<feature type="domain" description="Fido" evidence="1">
    <location>
        <begin position="7"/>
        <end position="127"/>
    </location>
</feature>
<reference evidence="2 3" key="1">
    <citation type="submission" date="2017-06" db="EMBL/GenBank/DDBJ databases">
        <title>Complete genome sequence of Paenibacillus donghaensis KCTC 13049T isolated from East Sea sediment, South Korea.</title>
        <authorList>
            <person name="Jung B.K."/>
            <person name="Hong S.-J."/>
            <person name="Shin J.-H."/>
        </authorList>
    </citation>
    <scope>NUCLEOTIDE SEQUENCE [LARGE SCALE GENOMIC DNA]</scope>
    <source>
        <strain evidence="2 3">KCTC 13049</strain>
    </source>
</reference>
<dbReference type="KEGG" id="pdh:B9T62_33135"/>
<dbReference type="PANTHER" id="PTHR39426:SF1">
    <property type="entry name" value="HOMOLOGY TO DEATH-ON-CURING PROTEIN OF PHAGE P1"/>
    <property type="match status" value="1"/>
</dbReference>
<dbReference type="Gene3D" id="1.20.120.1870">
    <property type="entry name" value="Fic/DOC protein, Fido domain"/>
    <property type="match status" value="1"/>
</dbReference>
<proteinExistence type="predicted"/>
<protein>
    <submittedName>
        <fullName evidence="2">Type II toxin-antitoxin system death-on-curing family toxin</fullName>
    </submittedName>
</protein>
<sequence length="133" mass="14953">MSEIRYLTIQEAIAINVAMIQRYSIGEQIGVKNPSLLESAVLRCQSSAFGNDAYPTLFDKAAALFGSLGQNHPFHNGNNRTAFTAVVIFLRYNHLRFVMDTKLAEDFTVDMVNHKYTIDELAAMILEHSVRLT</sequence>
<dbReference type="RefSeq" id="WP_087919120.1">
    <property type="nucleotide sequence ID" value="NZ_CP021780.1"/>
</dbReference>
<gene>
    <name evidence="2" type="ORF">B9T62_33135</name>
</gene>
<evidence type="ECO:0000313" key="2">
    <source>
        <dbReference type="EMBL" id="ASA25155.1"/>
    </source>
</evidence>